<dbReference type="AlphaFoldDB" id="A0A1I2I035"/>
<protein>
    <submittedName>
        <fullName evidence="1">Uncharacterized protein</fullName>
    </submittedName>
</protein>
<keyword evidence="2" id="KW-1185">Reference proteome</keyword>
<gene>
    <name evidence="1" type="ORF">SAMN05216167_1509</name>
</gene>
<dbReference type="Proteomes" id="UP000198598">
    <property type="component" value="Unassembled WGS sequence"/>
</dbReference>
<evidence type="ECO:0000313" key="1">
    <source>
        <dbReference type="EMBL" id="SFF33951.1"/>
    </source>
</evidence>
<reference evidence="1 2" key="1">
    <citation type="submission" date="2016-10" db="EMBL/GenBank/DDBJ databases">
        <authorList>
            <person name="de Groot N.N."/>
        </authorList>
    </citation>
    <scope>NUCLEOTIDE SEQUENCE [LARGE SCALE GENOMIC DNA]</scope>
    <source>
        <strain evidence="1 2">DSM 26130</strain>
    </source>
</reference>
<evidence type="ECO:0000313" key="2">
    <source>
        <dbReference type="Proteomes" id="UP000198598"/>
    </source>
</evidence>
<sequence length="48" mass="5661">MGHVAESYINPYDPIVTLINFRILVKLLGFVNRIAEAICFRKRQYETF</sequence>
<dbReference type="EMBL" id="FOLQ01000050">
    <property type="protein sequence ID" value="SFF33951.1"/>
    <property type="molecule type" value="Genomic_DNA"/>
</dbReference>
<accession>A0A1I2I035</accession>
<name>A0A1I2I035_9BACT</name>
<organism evidence="1 2">
    <name type="scientific">Spirosoma endophyticum</name>
    <dbReference type="NCBI Taxonomy" id="662367"/>
    <lineage>
        <taxon>Bacteria</taxon>
        <taxon>Pseudomonadati</taxon>
        <taxon>Bacteroidota</taxon>
        <taxon>Cytophagia</taxon>
        <taxon>Cytophagales</taxon>
        <taxon>Cytophagaceae</taxon>
        <taxon>Spirosoma</taxon>
    </lineage>
</organism>
<proteinExistence type="predicted"/>